<feature type="binding site" evidence="8">
    <location>
        <begin position="12"/>
        <end position="18"/>
    </location>
    <ligand>
        <name>GTP</name>
        <dbReference type="ChEBI" id="CHEBI:37565"/>
    </ligand>
</feature>
<comment type="cofactor">
    <cofactor evidence="8">
        <name>Mg(2+)</name>
        <dbReference type="ChEBI" id="CHEBI:18420"/>
    </cofactor>
    <text evidence="8">Binds 1 Mg(2+) ion per subunit.</text>
</comment>
<comment type="catalytic activity">
    <reaction evidence="8 10">
        <text>IMP + L-aspartate + GTP = N(6)-(1,2-dicarboxyethyl)-AMP + GDP + phosphate + 2 H(+)</text>
        <dbReference type="Rhea" id="RHEA:15753"/>
        <dbReference type="ChEBI" id="CHEBI:15378"/>
        <dbReference type="ChEBI" id="CHEBI:29991"/>
        <dbReference type="ChEBI" id="CHEBI:37565"/>
        <dbReference type="ChEBI" id="CHEBI:43474"/>
        <dbReference type="ChEBI" id="CHEBI:57567"/>
        <dbReference type="ChEBI" id="CHEBI:58053"/>
        <dbReference type="ChEBI" id="CHEBI:58189"/>
        <dbReference type="EC" id="6.3.4.4"/>
    </reaction>
</comment>
<dbReference type="EC" id="6.3.4.4" evidence="8 10"/>
<dbReference type="GO" id="GO:0005737">
    <property type="term" value="C:cytoplasm"/>
    <property type="evidence" value="ECO:0007669"/>
    <property type="project" value="UniProtKB-SubCell"/>
</dbReference>
<accession>A0A0M2ZL77</accession>
<comment type="similarity">
    <text evidence="8 10">Belongs to the adenylosuccinate synthetase family.</text>
</comment>
<dbReference type="PANTHER" id="PTHR11846">
    <property type="entry name" value="ADENYLOSUCCINATE SYNTHETASE"/>
    <property type="match status" value="1"/>
</dbReference>
<feature type="binding site" evidence="8">
    <location>
        <begin position="331"/>
        <end position="333"/>
    </location>
    <ligand>
        <name>GTP</name>
        <dbReference type="ChEBI" id="CHEBI:37565"/>
    </ligand>
</feature>
<feature type="binding site" description="in other chain" evidence="8">
    <location>
        <begin position="13"/>
        <end position="16"/>
    </location>
    <ligand>
        <name>IMP</name>
        <dbReference type="ChEBI" id="CHEBI:58053"/>
        <note>ligand shared between dimeric partners</note>
    </ligand>
</feature>
<dbReference type="PROSITE" id="PS00513">
    <property type="entry name" value="ADENYLOSUCCIN_SYN_2"/>
    <property type="match status" value="1"/>
</dbReference>
<evidence type="ECO:0000256" key="6">
    <source>
        <dbReference type="ARBA" id="ARBA00022842"/>
    </source>
</evidence>
<dbReference type="Pfam" id="PF00709">
    <property type="entry name" value="Adenylsucc_synt"/>
    <property type="match status" value="1"/>
</dbReference>
<dbReference type="NCBIfam" id="NF002223">
    <property type="entry name" value="PRK01117.1"/>
    <property type="match status" value="1"/>
</dbReference>
<comment type="caution">
    <text evidence="11">The sequence shown here is derived from an EMBL/GenBank/DDBJ whole genome shotgun (WGS) entry which is preliminary data.</text>
</comment>
<name>A0A0M2ZL77_9MYCO</name>
<dbReference type="FunFam" id="3.90.170.10:FF:000001">
    <property type="entry name" value="Adenylosuccinate synthetase"/>
    <property type="match status" value="1"/>
</dbReference>
<dbReference type="PROSITE" id="PS01266">
    <property type="entry name" value="ADENYLOSUCCIN_SYN_1"/>
    <property type="match status" value="1"/>
</dbReference>
<evidence type="ECO:0000256" key="7">
    <source>
        <dbReference type="ARBA" id="ARBA00023134"/>
    </source>
</evidence>
<dbReference type="STRING" id="81858.BST23_24000"/>
<evidence type="ECO:0000313" key="12">
    <source>
        <dbReference type="Proteomes" id="UP000192772"/>
    </source>
</evidence>
<feature type="binding site" description="in other chain" evidence="8">
    <location>
        <position position="239"/>
    </location>
    <ligand>
        <name>IMP</name>
        <dbReference type="ChEBI" id="CHEBI:58053"/>
        <note>ligand shared between dimeric partners</note>
    </ligand>
</feature>
<organism evidence="11 12">
    <name type="scientific">Mycolicibacterium elephantis</name>
    <dbReference type="NCBI Taxonomy" id="81858"/>
    <lineage>
        <taxon>Bacteria</taxon>
        <taxon>Bacillati</taxon>
        <taxon>Actinomycetota</taxon>
        <taxon>Actinomycetes</taxon>
        <taxon>Mycobacteriales</taxon>
        <taxon>Mycobacteriaceae</taxon>
        <taxon>Mycolicibacterium</taxon>
    </lineage>
</organism>
<proteinExistence type="inferred from homology"/>
<evidence type="ECO:0000313" key="11">
    <source>
        <dbReference type="EMBL" id="ORA59844.1"/>
    </source>
</evidence>
<dbReference type="AlphaFoldDB" id="A0A0M2ZL77"/>
<dbReference type="GO" id="GO:0005525">
    <property type="term" value="F:GTP binding"/>
    <property type="evidence" value="ECO:0007669"/>
    <property type="project" value="UniProtKB-UniRule"/>
</dbReference>
<feature type="binding site" evidence="8">
    <location>
        <position position="40"/>
    </location>
    <ligand>
        <name>Mg(2+)</name>
        <dbReference type="ChEBI" id="CHEBI:18420"/>
    </ligand>
</feature>
<dbReference type="InterPro" id="IPR042111">
    <property type="entry name" value="Adenylosuccinate_synth_dom3"/>
</dbReference>
<keyword evidence="2 8" id="KW-0436">Ligase</keyword>
<protein>
    <recommendedName>
        <fullName evidence="8 10">Adenylosuccinate synthetase</fullName>
        <shortName evidence="8">AMPSase</shortName>
        <shortName evidence="8">AdSS</shortName>
        <ecNumber evidence="8 10">6.3.4.4</ecNumber>
    </recommendedName>
    <alternativeName>
        <fullName evidence="8">IMP--aspartate ligase</fullName>
    </alternativeName>
</protein>
<feature type="binding site" evidence="8">
    <location>
        <begin position="40"/>
        <end position="42"/>
    </location>
    <ligand>
        <name>GTP</name>
        <dbReference type="ChEBI" id="CHEBI:37565"/>
    </ligand>
</feature>
<dbReference type="EMBL" id="MVHP01000041">
    <property type="protein sequence ID" value="ORA59844.1"/>
    <property type="molecule type" value="Genomic_DNA"/>
</dbReference>
<feature type="binding site" evidence="8">
    <location>
        <position position="143"/>
    </location>
    <ligand>
        <name>IMP</name>
        <dbReference type="ChEBI" id="CHEBI:58053"/>
        <note>ligand shared between dimeric partners</note>
    </ligand>
</feature>
<feature type="binding site" description="in other chain" evidence="8">
    <location>
        <begin position="38"/>
        <end position="41"/>
    </location>
    <ligand>
        <name>IMP</name>
        <dbReference type="ChEBI" id="CHEBI:58053"/>
        <note>ligand shared between dimeric partners</note>
    </ligand>
</feature>
<evidence type="ECO:0000256" key="4">
    <source>
        <dbReference type="ARBA" id="ARBA00022741"/>
    </source>
</evidence>
<gene>
    <name evidence="8" type="primary">purA</name>
    <name evidence="11" type="ORF">BST23_24000</name>
</gene>
<feature type="binding site" evidence="8">
    <location>
        <begin position="299"/>
        <end position="305"/>
    </location>
    <ligand>
        <name>substrate</name>
    </ligand>
</feature>
<keyword evidence="5 8" id="KW-0658">Purine biosynthesis</keyword>
<dbReference type="InterPro" id="IPR042109">
    <property type="entry name" value="Adenylosuccinate_synth_dom1"/>
</dbReference>
<dbReference type="Gene3D" id="3.40.440.10">
    <property type="entry name" value="Adenylosuccinate Synthetase, subunit A, domain 1"/>
    <property type="match status" value="1"/>
</dbReference>
<comment type="function">
    <text evidence="8">Plays an important role in the de novo pathway of purine nucleotide biosynthesis. Catalyzes the first committed step in the biosynthesis of AMP from IMP.</text>
</comment>
<keyword evidence="7 8" id="KW-0342">GTP-binding</keyword>
<keyword evidence="6 8" id="KW-0460">Magnesium</keyword>
<keyword evidence="3 8" id="KW-0479">Metal-binding</keyword>
<dbReference type="SMART" id="SM00788">
    <property type="entry name" value="Adenylsucc_synt"/>
    <property type="match status" value="1"/>
</dbReference>
<comment type="subunit">
    <text evidence="1 8">Homodimer.</text>
</comment>
<evidence type="ECO:0000256" key="1">
    <source>
        <dbReference type="ARBA" id="ARBA00011738"/>
    </source>
</evidence>
<dbReference type="UniPathway" id="UPA00075">
    <property type="reaction ID" value="UER00335"/>
</dbReference>
<dbReference type="InterPro" id="IPR018220">
    <property type="entry name" value="Adenylosuccin_syn_GTP-bd"/>
</dbReference>
<evidence type="ECO:0000256" key="3">
    <source>
        <dbReference type="ARBA" id="ARBA00022723"/>
    </source>
</evidence>
<dbReference type="SUPFAM" id="SSF52540">
    <property type="entry name" value="P-loop containing nucleoside triphosphate hydrolases"/>
    <property type="match status" value="1"/>
</dbReference>
<dbReference type="InterPro" id="IPR001114">
    <property type="entry name" value="Adenylosuccinate_synthetase"/>
</dbReference>
<dbReference type="InterPro" id="IPR027417">
    <property type="entry name" value="P-loop_NTPase"/>
</dbReference>
<feature type="active site" description="Proton donor" evidence="8">
    <location>
        <position position="41"/>
    </location>
</feature>
<dbReference type="HAMAP" id="MF_00011">
    <property type="entry name" value="Adenylosucc_synth"/>
    <property type="match status" value="1"/>
</dbReference>
<dbReference type="GO" id="GO:0046040">
    <property type="term" value="P:IMP metabolic process"/>
    <property type="evidence" value="ECO:0007669"/>
    <property type="project" value="TreeGrafter"/>
</dbReference>
<dbReference type="FunFam" id="1.10.300.10:FF:000001">
    <property type="entry name" value="Adenylosuccinate synthetase"/>
    <property type="match status" value="1"/>
</dbReference>
<feature type="binding site" evidence="8">
    <location>
        <begin position="413"/>
        <end position="415"/>
    </location>
    <ligand>
        <name>GTP</name>
        <dbReference type="ChEBI" id="CHEBI:37565"/>
    </ligand>
</feature>
<evidence type="ECO:0000256" key="5">
    <source>
        <dbReference type="ARBA" id="ARBA00022755"/>
    </source>
</evidence>
<dbReference type="NCBIfam" id="TIGR00184">
    <property type="entry name" value="purA"/>
    <property type="match status" value="1"/>
</dbReference>
<dbReference type="Gene3D" id="3.90.170.10">
    <property type="entry name" value="Adenylosuccinate Synthetase, subunit A, domain 3"/>
    <property type="match status" value="1"/>
</dbReference>
<dbReference type="GO" id="GO:0000287">
    <property type="term" value="F:magnesium ion binding"/>
    <property type="evidence" value="ECO:0007669"/>
    <property type="project" value="UniProtKB-UniRule"/>
</dbReference>
<dbReference type="CDD" id="cd03108">
    <property type="entry name" value="AdSS"/>
    <property type="match status" value="1"/>
</dbReference>
<evidence type="ECO:0000256" key="9">
    <source>
        <dbReference type="PROSITE-ProRule" id="PRU10134"/>
    </source>
</evidence>
<dbReference type="Gene3D" id="1.10.300.10">
    <property type="entry name" value="Adenylosuccinate Synthetase, subunit A, domain 2"/>
    <property type="match status" value="1"/>
</dbReference>
<feature type="binding site" description="in other chain" evidence="8">
    <location>
        <position position="224"/>
    </location>
    <ligand>
        <name>IMP</name>
        <dbReference type="ChEBI" id="CHEBI:58053"/>
        <note>ligand shared between dimeric partners</note>
    </ligand>
</feature>
<dbReference type="PANTHER" id="PTHR11846:SF0">
    <property type="entry name" value="ADENYLOSUCCINATE SYNTHETASE"/>
    <property type="match status" value="1"/>
</dbReference>
<comment type="pathway">
    <text evidence="8 10">Purine metabolism; AMP biosynthesis via de novo pathway; AMP from IMP: step 1/2.</text>
</comment>
<dbReference type="OrthoDB" id="9807553at2"/>
<evidence type="ECO:0000256" key="2">
    <source>
        <dbReference type="ARBA" id="ARBA00022598"/>
    </source>
</evidence>
<feature type="binding site" evidence="8">
    <location>
        <position position="13"/>
    </location>
    <ligand>
        <name>Mg(2+)</name>
        <dbReference type="ChEBI" id="CHEBI:18420"/>
    </ligand>
</feature>
<feature type="binding site" description="in other chain" evidence="8">
    <location>
        <position position="129"/>
    </location>
    <ligand>
        <name>IMP</name>
        <dbReference type="ChEBI" id="CHEBI:58053"/>
        <note>ligand shared between dimeric partners</note>
    </ligand>
</feature>
<reference evidence="11 12" key="1">
    <citation type="submission" date="2017-02" db="EMBL/GenBank/DDBJ databases">
        <title>The new phylogeny of genus Mycobacterium.</title>
        <authorList>
            <person name="Tortoli E."/>
            <person name="Trovato A."/>
            <person name="Cirillo D.M."/>
        </authorList>
    </citation>
    <scope>NUCLEOTIDE SEQUENCE [LARGE SCALE GENOMIC DNA]</scope>
    <source>
        <strain evidence="11 12">FI-09383</strain>
    </source>
</reference>
<dbReference type="InterPro" id="IPR033128">
    <property type="entry name" value="Adenylosuccin_syn_Lys_AS"/>
</dbReference>
<sequence length="432" mass="46693">MPAIVLIGAQWGDEGKGKATDLLGGRVQWVVRYQGGNNAGHTVVLPTGENFALHLIPSGILTPGVTNVIGNGVVVDPGVLLTELKGLEDRGIDTERLLISADAHLLMPYHVAIDKVVERYAGSKKIGTTGRGIGPCYQDKIARIGIRVADVRDPVLLSEKIEAALEFKNQVLVKIYNRKAIEADEVVETLLEQAEGFKQRIADTRYLLNAALEKGETVLLEGSQGTLLDVDHGTYPYVTSSNPTAGGAAVGSGIGPTRITTVLGILKAYTTRVGSGPFPTELFDEKGEYLSKTGGEFGVTTGRRRRCGWFDAVIARYATRVNGITDYFLTKLDVLSSLETVPVCVGYRVNGKRLTDMPMTQSDVASAEPIYEEMPGWWEDISGAREFDDLPAKARDYVLRVEELAGAYVSCIGVGPGRDQTIVRRDILAARS</sequence>
<evidence type="ECO:0000256" key="10">
    <source>
        <dbReference type="RuleBase" id="RU000520"/>
    </source>
</evidence>
<evidence type="ECO:0000256" key="8">
    <source>
        <dbReference type="HAMAP-Rule" id="MF_00011"/>
    </source>
</evidence>
<dbReference type="InterPro" id="IPR042110">
    <property type="entry name" value="Adenylosuccinate_synth_dom2"/>
</dbReference>
<keyword evidence="8" id="KW-0963">Cytoplasm</keyword>
<feature type="binding site" description="in other chain" evidence="8">
    <location>
        <position position="303"/>
    </location>
    <ligand>
        <name>IMP</name>
        <dbReference type="ChEBI" id="CHEBI:58053"/>
        <note>ligand shared between dimeric partners</note>
    </ligand>
</feature>
<dbReference type="RefSeq" id="WP_046751726.1">
    <property type="nucleotide sequence ID" value="NZ_LBNO01000023.1"/>
</dbReference>
<dbReference type="GO" id="GO:0004019">
    <property type="term" value="F:adenylosuccinate synthase activity"/>
    <property type="evidence" value="ECO:0007669"/>
    <property type="project" value="UniProtKB-UniRule"/>
</dbReference>
<feature type="active site" evidence="9">
    <location>
        <position position="140"/>
    </location>
</feature>
<comment type="subcellular location">
    <subcellularLocation>
        <location evidence="8">Cytoplasm</location>
    </subcellularLocation>
</comment>
<dbReference type="Proteomes" id="UP000192772">
    <property type="component" value="Unassembled WGS sequence"/>
</dbReference>
<feature type="active site" description="Proton acceptor" evidence="8">
    <location>
        <position position="13"/>
    </location>
</feature>
<feature type="binding site" evidence="8">
    <location>
        <position position="305"/>
    </location>
    <ligand>
        <name>GTP</name>
        <dbReference type="ChEBI" id="CHEBI:37565"/>
    </ligand>
</feature>
<keyword evidence="4 8" id="KW-0547">Nucleotide-binding</keyword>
<dbReference type="GO" id="GO:0044208">
    <property type="term" value="P:'de novo' AMP biosynthetic process"/>
    <property type="evidence" value="ECO:0007669"/>
    <property type="project" value="UniProtKB-UniRule"/>
</dbReference>